<sequence length="102" mass="12026">MDDVSVEQSSSLMVETMLSTDFTHLNRQDEEENDSVDDDFHHDDSDDDYDNSEEQEYTSQAGKLLIYADKFIRNELIEIMEYLKNADKDRPVEEVKVHEIYL</sequence>
<evidence type="ECO:0000313" key="3">
    <source>
        <dbReference type="Proteomes" id="UP000001396"/>
    </source>
</evidence>
<keyword evidence="3" id="KW-1185">Reference proteome</keyword>
<dbReference type="EMBL" id="ADBJ01000025">
    <property type="protein sequence ID" value="EFA81576.1"/>
    <property type="molecule type" value="Genomic_DNA"/>
</dbReference>
<gene>
    <name evidence="2" type="ORF">PPL_05567</name>
</gene>
<evidence type="ECO:0000313" key="2">
    <source>
        <dbReference type="EMBL" id="EFA81576.1"/>
    </source>
</evidence>
<dbReference type="AlphaFoldDB" id="D3BAI9"/>
<feature type="region of interest" description="Disordered" evidence="1">
    <location>
        <begin position="23"/>
        <end position="58"/>
    </location>
</feature>
<proteinExistence type="predicted"/>
<organism evidence="2 3">
    <name type="scientific">Heterostelium pallidum (strain ATCC 26659 / Pp 5 / PN500)</name>
    <name type="common">Cellular slime mold</name>
    <name type="synonym">Polysphondylium pallidum</name>
    <dbReference type="NCBI Taxonomy" id="670386"/>
    <lineage>
        <taxon>Eukaryota</taxon>
        <taxon>Amoebozoa</taxon>
        <taxon>Evosea</taxon>
        <taxon>Eumycetozoa</taxon>
        <taxon>Dictyostelia</taxon>
        <taxon>Acytosteliales</taxon>
        <taxon>Acytosteliaceae</taxon>
        <taxon>Heterostelium</taxon>
    </lineage>
</organism>
<dbReference type="InParanoid" id="D3BAI9"/>
<feature type="compositionally biased region" description="Acidic residues" evidence="1">
    <location>
        <begin position="45"/>
        <end position="56"/>
    </location>
</feature>
<dbReference type="RefSeq" id="XP_020433693.1">
    <property type="nucleotide sequence ID" value="XM_020576444.1"/>
</dbReference>
<accession>D3BAI9</accession>
<dbReference type="Proteomes" id="UP000001396">
    <property type="component" value="Unassembled WGS sequence"/>
</dbReference>
<reference evidence="2 3" key="1">
    <citation type="journal article" date="2011" name="Genome Res.">
        <title>Phylogeny-wide analysis of social amoeba genomes highlights ancient origins for complex intercellular communication.</title>
        <authorList>
            <person name="Heidel A.J."/>
            <person name="Lawal H.M."/>
            <person name="Felder M."/>
            <person name="Schilde C."/>
            <person name="Helps N.R."/>
            <person name="Tunggal B."/>
            <person name="Rivero F."/>
            <person name="John U."/>
            <person name="Schleicher M."/>
            <person name="Eichinger L."/>
            <person name="Platzer M."/>
            <person name="Noegel A.A."/>
            <person name="Schaap P."/>
            <person name="Gloeckner G."/>
        </authorList>
    </citation>
    <scope>NUCLEOTIDE SEQUENCE [LARGE SCALE GENOMIC DNA]</scope>
    <source>
        <strain evidence="3">ATCC 26659 / Pp 5 / PN500</strain>
    </source>
</reference>
<comment type="caution">
    <text evidence="2">The sequence shown here is derived from an EMBL/GenBank/DDBJ whole genome shotgun (WGS) entry which is preliminary data.</text>
</comment>
<protein>
    <submittedName>
        <fullName evidence="2">Uncharacterized protein</fullName>
    </submittedName>
</protein>
<dbReference type="GeneID" id="31361051"/>
<evidence type="ECO:0000256" key="1">
    <source>
        <dbReference type="SAM" id="MobiDB-lite"/>
    </source>
</evidence>
<name>D3BAI9_HETP5</name>